<keyword evidence="1" id="KW-1133">Transmembrane helix</keyword>
<dbReference type="EMBL" id="MT144849">
    <property type="protein sequence ID" value="QJI00413.1"/>
    <property type="molecule type" value="Genomic_DNA"/>
</dbReference>
<dbReference type="AlphaFoldDB" id="A0A6M3XRL0"/>
<organism evidence="2">
    <name type="scientific">viral metagenome</name>
    <dbReference type="NCBI Taxonomy" id="1070528"/>
    <lineage>
        <taxon>unclassified sequences</taxon>
        <taxon>metagenomes</taxon>
        <taxon>organismal metagenomes</taxon>
    </lineage>
</organism>
<feature type="transmembrane region" description="Helical" evidence="1">
    <location>
        <begin position="6"/>
        <end position="26"/>
    </location>
</feature>
<sequence>MNANLFFSIVCGLCMIVFFMVILMTTNRQRGNAKFNKWQIAILTFLLFVLIALFAISFTMIA</sequence>
<accession>A0A6M3XRL0</accession>
<name>A0A6M3XRL0_9ZZZZ</name>
<gene>
    <name evidence="2" type="ORF">TM448B01938_0017</name>
</gene>
<keyword evidence="1" id="KW-0472">Membrane</keyword>
<protein>
    <submittedName>
        <fullName evidence="2">Uncharacterized protein</fullName>
    </submittedName>
</protein>
<reference evidence="2" key="1">
    <citation type="submission" date="2020-03" db="EMBL/GenBank/DDBJ databases">
        <title>The deep terrestrial virosphere.</title>
        <authorList>
            <person name="Holmfeldt K."/>
            <person name="Nilsson E."/>
            <person name="Simone D."/>
            <person name="Lopez-Fernandez M."/>
            <person name="Wu X."/>
            <person name="de Brujin I."/>
            <person name="Lundin D."/>
            <person name="Andersson A."/>
            <person name="Bertilsson S."/>
            <person name="Dopson M."/>
        </authorList>
    </citation>
    <scope>NUCLEOTIDE SEQUENCE</scope>
    <source>
        <strain evidence="2">TM448B01938</strain>
    </source>
</reference>
<keyword evidence="1" id="KW-0812">Transmembrane</keyword>
<evidence type="ECO:0000256" key="1">
    <source>
        <dbReference type="SAM" id="Phobius"/>
    </source>
</evidence>
<evidence type="ECO:0000313" key="2">
    <source>
        <dbReference type="EMBL" id="QJI00413.1"/>
    </source>
</evidence>
<feature type="transmembrane region" description="Helical" evidence="1">
    <location>
        <begin position="38"/>
        <end position="61"/>
    </location>
</feature>
<proteinExistence type="predicted"/>